<dbReference type="SUPFAM" id="SSF52096">
    <property type="entry name" value="ClpP/crotonase"/>
    <property type="match status" value="1"/>
</dbReference>
<feature type="domain" description="Tail specific protease" evidence="1">
    <location>
        <begin position="281"/>
        <end position="475"/>
    </location>
</feature>
<organism evidence="2 3">
    <name type="scientific">Thraustotheca clavata</name>
    <dbReference type="NCBI Taxonomy" id="74557"/>
    <lineage>
        <taxon>Eukaryota</taxon>
        <taxon>Sar</taxon>
        <taxon>Stramenopiles</taxon>
        <taxon>Oomycota</taxon>
        <taxon>Saprolegniomycetes</taxon>
        <taxon>Saprolegniales</taxon>
        <taxon>Achlyaceae</taxon>
        <taxon>Thraustotheca</taxon>
    </lineage>
</organism>
<dbReference type="EMBL" id="JNBS01001733">
    <property type="protein sequence ID" value="OQS00231.1"/>
    <property type="molecule type" value="Genomic_DNA"/>
</dbReference>
<dbReference type="InterPro" id="IPR052766">
    <property type="entry name" value="S41A_metabolite_peptidase"/>
</dbReference>
<accession>A0A1V9ZQJ2</accession>
<dbReference type="InterPro" id="IPR005151">
    <property type="entry name" value="Tail-specific_protease"/>
</dbReference>
<proteinExistence type="predicted"/>
<dbReference type="PANTHER" id="PTHR37049:SF4">
    <property type="entry name" value="RHODANESE DOMAIN-CONTAINING PROTEIN"/>
    <property type="match status" value="1"/>
</dbReference>
<dbReference type="AlphaFoldDB" id="A0A1V9ZQJ2"/>
<dbReference type="GO" id="GO:0008236">
    <property type="term" value="F:serine-type peptidase activity"/>
    <property type="evidence" value="ECO:0007669"/>
    <property type="project" value="InterPro"/>
</dbReference>
<dbReference type="PANTHER" id="PTHR37049">
    <property type="entry name" value="PEPTIDASE S41 FAMILY PROTEIN"/>
    <property type="match status" value="1"/>
</dbReference>
<keyword evidence="3" id="KW-1185">Reference proteome</keyword>
<dbReference type="GO" id="GO:0006508">
    <property type="term" value="P:proteolysis"/>
    <property type="evidence" value="ECO:0007669"/>
    <property type="project" value="InterPro"/>
</dbReference>
<comment type="caution">
    <text evidence="2">The sequence shown here is derived from an EMBL/GenBank/DDBJ whole genome shotgun (WGS) entry which is preliminary data.</text>
</comment>
<dbReference type="STRING" id="74557.A0A1V9ZQJ2"/>
<sequence>MSYCVTRLPYNATEKAELIKYYRLALPQYVYENIAKKSHPFGPYQLPAVDLQEGLNKIESKKYTNDAEMQEDFYQLFAQLHDAHTPYHKPNYYYNYYTLQPISIMSTLYNNAQVIKISSVDKSEVEAYATLYNESSQPDFDVEGWQITEIDGVPALDALRSFADNNIGVLKDNGSRFNLAVSGYKTGRGWFIFRPMGVFGVPTKQSVTYTLQNPSTQAKKKVTYNWIGMNIDGSKMTTSTVQGKNFETIFQKLLDHFIRQELYKKPNAVEFFDSYSTSASVLRINTFSGRDDDFTSQFANNITKALTTFTQSKREKLIIDLTGNGGGSICLGYSLLRYLFPSNVTAFEGQGPHQEGIYRARHSSLTNVLATVSASMLKFNPSYNSFLDPTQFYNSKTRRQFMDASWLSNKEDTVLGDMSQSIYRGCASMYTYFPASGISFQIDPKNLIVVSQGYCGSTCAVFTSYIQAHKLAKTVALGGYYNKAQQLFAFPGGQVGDVGDYIELADSLKIHSKYESAIEPLIPRVPTSGRYNSTGFTYLSIWPWNKDDPSHLPLEYTFVPADYSIMYPGHPTDYQSIYSRILKVTA</sequence>
<evidence type="ECO:0000313" key="2">
    <source>
        <dbReference type="EMBL" id="OQS00231.1"/>
    </source>
</evidence>
<gene>
    <name evidence="2" type="ORF">THRCLA_06117</name>
</gene>
<protein>
    <recommendedName>
        <fullName evidence="1">Tail specific protease domain-containing protein</fullName>
    </recommendedName>
</protein>
<reference evidence="2 3" key="1">
    <citation type="journal article" date="2014" name="Genome Biol. Evol.">
        <title>The secreted proteins of Achlya hypogyna and Thraustotheca clavata identify the ancestral oomycete secretome and reveal gene acquisitions by horizontal gene transfer.</title>
        <authorList>
            <person name="Misner I."/>
            <person name="Blouin N."/>
            <person name="Leonard G."/>
            <person name="Richards T.A."/>
            <person name="Lane C.E."/>
        </authorList>
    </citation>
    <scope>NUCLEOTIDE SEQUENCE [LARGE SCALE GENOMIC DNA]</scope>
    <source>
        <strain evidence="2 3">ATCC 34112</strain>
    </source>
</reference>
<dbReference type="Proteomes" id="UP000243217">
    <property type="component" value="Unassembled WGS sequence"/>
</dbReference>
<evidence type="ECO:0000313" key="3">
    <source>
        <dbReference type="Proteomes" id="UP000243217"/>
    </source>
</evidence>
<dbReference type="Pfam" id="PF03572">
    <property type="entry name" value="Peptidase_S41"/>
    <property type="match status" value="1"/>
</dbReference>
<dbReference type="OrthoDB" id="69407at2759"/>
<name>A0A1V9ZQJ2_9STRA</name>
<evidence type="ECO:0000259" key="1">
    <source>
        <dbReference type="Pfam" id="PF03572"/>
    </source>
</evidence>
<dbReference type="InterPro" id="IPR029045">
    <property type="entry name" value="ClpP/crotonase-like_dom_sf"/>
</dbReference>
<dbReference type="Gene3D" id="3.90.226.10">
    <property type="entry name" value="2-enoyl-CoA Hydratase, Chain A, domain 1"/>
    <property type="match status" value="1"/>
</dbReference>